<evidence type="ECO:0000313" key="2">
    <source>
        <dbReference type="Proteomes" id="UP000596742"/>
    </source>
</evidence>
<gene>
    <name evidence="1" type="ORF">MGAL_10B016284</name>
</gene>
<evidence type="ECO:0000313" key="1">
    <source>
        <dbReference type="EMBL" id="VDI73901.1"/>
    </source>
</evidence>
<dbReference type="OrthoDB" id="6157628at2759"/>
<dbReference type="EMBL" id="UYJE01009485">
    <property type="protein sequence ID" value="VDI73901.1"/>
    <property type="molecule type" value="Genomic_DNA"/>
</dbReference>
<accession>A0A8B6H3N1</accession>
<reference evidence="1" key="1">
    <citation type="submission" date="2018-11" db="EMBL/GenBank/DDBJ databases">
        <authorList>
            <person name="Alioto T."/>
            <person name="Alioto T."/>
        </authorList>
    </citation>
    <scope>NUCLEOTIDE SEQUENCE</scope>
</reference>
<dbReference type="AlphaFoldDB" id="A0A8B6H3N1"/>
<dbReference type="GO" id="GO:0007508">
    <property type="term" value="P:larval heart development"/>
    <property type="evidence" value="ECO:0007669"/>
    <property type="project" value="TreeGrafter"/>
</dbReference>
<dbReference type="PANTHER" id="PTHR33395">
    <property type="entry name" value="TRANSCRIPTASE, PUTATIVE-RELATED-RELATED"/>
    <property type="match status" value="1"/>
</dbReference>
<name>A0A8B6H3N1_MYTGA</name>
<sequence>MSITADEIFKKENNSSILWLGGDLTFLILTGNQIQYVATNILHKSKTVVTFFTRGTATLDIFLTNRPSLVNRCEPIPGTGDHDIVFIDSNAIAMHPKPTQRKIYIWKRSDIEKMKSEAQELSKIFHGLYDTQISILRMWDFIKSGLKNIQDKNIPSKMSPTRFHHPWINGTIKRITRRKKKAFKKAQSTKSAKDLKRYKSIKKRVHKKNPVTSSVRVRGHKERVLIPFARTQIYRPSFFPDTISIWNGLPQHLVSCTTLELFKRSVQMVQLR</sequence>
<proteinExistence type="predicted"/>
<dbReference type="PANTHER" id="PTHR33395:SF22">
    <property type="entry name" value="REVERSE TRANSCRIPTASE DOMAIN-CONTAINING PROTEIN"/>
    <property type="match status" value="1"/>
</dbReference>
<dbReference type="GO" id="GO:0061343">
    <property type="term" value="P:cell adhesion involved in heart morphogenesis"/>
    <property type="evidence" value="ECO:0007669"/>
    <property type="project" value="TreeGrafter"/>
</dbReference>
<keyword evidence="2" id="KW-1185">Reference proteome</keyword>
<dbReference type="Proteomes" id="UP000596742">
    <property type="component" value="Unassembled WGS sequence"/>
</dbReference>
<evidence type="ECO:0008006" key="3">
    <source>
        <dbReference type="Google" id="ProtNLM"/>
    </source>
</evidence>
<comment type="caution">
    <text evidence="1">The sequence shown here is derived from an EMBL/GenBank/DDBJ whole genome shotgun (WGS) entry which is preliminary data.</text>
</comment>
<protein>
    <recommendedName>
        <fullName evidence="3">Endonuclease/exonuclease/phosphatase domain-containing protein</fullName>
    </recommendedName>
</protein>
<dbReference type="GO" id="GO:0031012">
    <property type="term" value="C:extracellular matrix"/>
    <property type="evidence" value="ECO:0007669"/>
    <property type="project" value="TreeGrafter"/>
</dbReference>
<organism evidence="1 2">
    <name type="scientific">Mytilus galloprovincialis</name>
    <name type="common">Mediterranean mussel</name>
    <dbReference type="NCBI Taxonomy" id="29158"/>
    <lineage>
        <taxon>Eukaryota</taxon>
        <taxon>Metazoa</taxon>
        <taxon>Spiralia</taxon>
        <taxon>Lophotrochozoa</taxon>
        <taxon>Mollusca</taxon>
        <taxon>Bivalvia</taxon>
        <taxon>Autobranchia</taxon>
        <taxon>Pteriomorphia</taxon>
        <taxon>Mytilida</taxon>
        <taxon>Mytiloidea</taxon>
        <taxon>Mytilidae</taxon>
        <taxon>Mytilinae</taxon>
        <taxon>Mytilus</taxon>
    </lineage>
</organism>